<evidence type="ECO:0000256" key="2">
    <source>
        <dbReference type="SAM" id="Phobius"/>
    </source>
</evidence>
<organism evidence="3 4">
    <name type="scientific">Aegilops tauschii subsp. strangulata</name>
    <name type="common">Goatgrass</name>
    <dbReference type="NCBI Taxonomy" id="200361"/>
    <lineage>
        <taxon>Eukaryota</taxon>
        <taxon>Viridiplantae</taxon>
        <taxon>Streptophyta</taxon>
        <taxon>Embryophyta</taxon>
        <taxon>Tracheophyta</taxon>
        <taxon>Spermatophyta</taxon>
        <taxon>Magnoliopsida</taxon>
        <taxon>Liliopsida</taxon>
        <taxon>Poales</taxon>
        <taxon>Poaceae</taxon>
        <taxon>BOP clade</taxon>
        <taxon>Pooideae</taxon>
        <taxon>Triticodae</taxon>
        <taxon>Triticeae</taxon>
        <taxon>Triticinae</taxon>
        <taxon>Aegilops</taxon>
    </lineage>
</organism>
<evidence type="ECO:0000256" key="1">
    <source>
        <dbReference type="SAM" id="MobiDB-lite"/>
    </source>
</evidence>
<reference evidence="3" key="4">
    <citation type="submission" date="2019-03" db="UniProtKB">
        <authorList>
            <consortium name="EnsemblPlants"/>
        </authorList>
    </citation>
    <scope>IDENTIFICATION</scope>
</reference>
<keyword evidence="2" id="KW-0472">Membrane</keyword>
<keyword evidence="2" id="KW-1133">Transmembrane helix</keyword>
<dbReference type="Gramene" id="AET6Gv20797900.4">
    <property type="protein sequence ID" value="AET6Gv20797900.4"/>
    <property type="gene ID" value="AET6Gv20797900"/>
</dbReference>
<proteinExistence type="predicted"/>
<sequence>HTHTYVRPCVPVMVLALALGCCRYLLSLGCLRRSRWRGGGVAGVVVGGIDRRGRLPGGRRRAVGRPEQAAEDGGRGSAAVPGHGERGPAVPSSGELSLRFPWPMMISRGALVVRTYACPLAMARSALELAARVFTAETLDASSPRLQVEQHWPCDEH</sequence>
<name>A0A453PNZ7_AEGTS</name>
<reference evidence="3" key="3">
    <citation type="journal article" date="2017" name="Nature">
        <title>Genome sequence of the progenitor of the wheat D genome Aegilops tauschii.</title>
        <authorList>
            <person name="Luo M.C."/>
            <person name="Gu Y.Q."/>
            <person name="Puiu D."/>
            <person name="Wang H."/>
            <person name="Twardziok S.O."/>
            <person name="Deal K.R."/>
            <person name="Huo N."/>
            <person name="Zhu T."/>
            <person name="Wang L."/>
            <person name="Wang Y."/>
            <person name="McGuire P.E."/>
            <person name="Liu S."/>
            <person name="Long H."/>
            <person name="Ramasamy R.K."/>
            <person name="Rodriguez J.C."/>
            <person name="Van S.L."/>
            <person name="Yuan L."/>
            <person name="Wang Z."/>
            <person name="Xia Z."/>
            <person name="Xiao L."/>
            <person name="Anderson O.D."/>
            <person name="Ouyang S."/>
            <person name="Liang Y."/>
            <person name="Zimin A.V."/>
            <person name="Pertea G."/>
            <person name="Qi P."/>
            <person name="Bennetzen J.L."/>
            <person name="Dai X."/>
            <person name="Dawson M.W."/>
            <person name="Muller H.G."/>
            <person name="Kugler K."/>
            <person name="Rivarola-Duarte L."/>
            <person name="Spannagl M."/>
            <person name="Mayer K.F.X."/>
            <person name="Lu F.H."/>
            <person name="Bevan M.W."/>
            <person name="Leroy P."/>
            <person name="Li P."/>
            <person name="You F.M."/>
            <person name="Sun Q."/>
            <person name="Liu Z."/>
            <person name="Lyons E."/>
            <person name="Wicker T."/>
            <person name="Salzberg S.L."/>
            <person name="Devos K.M."/>
            <person name="Dvorak J."/>
        </authorList>
    </citation>
    <scope>NUCLEOTIDE SEQUENCE [LARGE SCALE GENOMIC DNA]</scope>
    <source>
        <strain evidence="3">cv. AL8/78</strain>
    </source>
</reference>
<protein>
    <submittedName>
        <fullName evidence="3">Uncharacterized protein</fullName>
    </submittedName>
</protein>
<accession>A0A453PNZ7</accession>
<keyword evidence="2" id="KW-0812">Transmembrane</keyword>
<evidence type="ECO:0000313" key="4">
    <source>
        <dbReference type="Proteomes" id="UP000015105"/>
    </source>
</evidence>
<feature type="transmembrane region" description="Helical" evidence="2">
    <location>
        <begin position="12"/>
        <end position="31"/>
    </location>
</feature>
<feature type="region of interest" description="Disordered" evidence="1">
    <location>
        <begin position="56"/>
        <end position="93"/>
    </location>
</feature>
<keyword evidence="4" id="KW-1185">Reference proteome</keyword>
<dbReference type="Proteomes" id="UP000015105">
    <property type="component" value="Chromosome 6D"/>
</dbReference>
<reference evidence="4" key="1">
    <citation type="journal article" date="2014" name="Science">
        <title>Ancient hybridizations among the ancestral genomes of bread wheat.</title>
        <authorList>
            <consortium name="International Wheat Genome Sequencing Consortium,"/>
            <person name="Marcussen T."/>
            <person name="Sandve S.R."/>
            <person name="Heier L."/>
            <person name="Spannagl M."/>
            <person name="Pfeifer M."/>
            <person name="Jakobsen K.S."/>
            <person name="Wulff B.B."/>
            <person name="Steuernagel B."/>
            <person name="Mayer K.F."/>
            <person name="Olsen O.A."/>
        </authorList>
    </citation>
    <scope>NUCLEOTIDE SEQUENCE [LARGE SCALE GENOMIC DNA]</scope>
    <source>
        <strain evidence="4">cv. AL8/78</strain>
    </source>
</reference>
<dbReference type="AlphaFoldDB" id="A0A453PNZ7"/>
<reference evidence="4" key="2">
    <citation type="journal article" date="2017" name="Nat. Plants">
        <title>The Aegilops tauschii genome reveals multiple impacts of transposons.</title>
        <authorList>
            <person name="Zhao G."/>
            <person name="Zou C."/>
            <person name="Li K."/>
            <person name="Wang K."/>
            <person name="Li T."/>
            <person name="Gao L."/>
            <person name="Zhang X."/>
            <person name="Wang H."/>
            <person name="Yang Z."/>
            <person name="Liu X."/>
            <person name="Jiang W."/>
            <person name="Mao L."/>
            <person name="Kong X."/>
            <person name="Jiao Y."/>
            <person name="Jia J."/>
        </authorList>
    </citation>
    <scope>NUCLEOTIDE SEQUENCE [LARGE SCALE GENOMIC DNA]</scope>
    <source>
        <strain evidence="4">cv. AL8/78</strain>
    </source>
</reference>
<reference evidence="3" key="5">
    <citation type="journal article" date="2021" name="G3 (Bethesda)">
        <title>Aegilops tauschii genome assembly Aet v5.0 features greater sequence contiguity and improved annotation.</title>
        <authorList>
            <person name="Wang L."/>
            <person name="Zhu T."/>
            <person name="Rodriguez J.C."/>
            <person name="Deal K.R."/>
            <person name="Dubcovsky J."/>
            <person name="McGuire P.E."/>
            <person name="Lux T."/>
            <person name="Spannagl M."/>
            <person name="Mayer K.F.X."/>
            <person name="Baldrich P."/>
            <person name="Meyers B.C."/>
            <person name="Huo N."/>
            <person name="Gu Y.Q."/>
            <person name="Zhou H."/>
            <person name="Devos K.M."/>
            <person name="Bennetzen J.L."/>
            <person name="Unver T."/>
            <person name="Budak H."/>
            <person name="Gulick P.J."/>
            <person name="Galiba G."/>
            <person name="Kalapos B."/>
            <person name="Nelson D.R."/>
            <person name="Li P."/>
            <person name="You F.M."/>
            <person name="Luo M.C."/>
            <person name="Dvorak J."/>
        </authorList>
    </citation>
    <scope>NUCLEOTIDE SEQUENCE [LARGE SCALE GENOMIC DNA]</scope>
    <source>
        <strain evidence="3">cv. AL8/78</strain>
    </source>
</reference>
<evidence type="ECO:0000313" key="3">
    <source>
        <dbReference type="EnsemblPlants" id="AET6Gv20797900.4"/>
    </source>
</evidence>
<dbReference type="EnsemblPlants" id="AET6Gv20797900.4">
    <property type="protein sequence ID" value="AET6Gv20797900.4"/>
    <property type="gene ID" value="AET6Gv20797900"/>
</dbReference>